<sequence length="336" mass="37808">MMTIEELESACDASQMLDFSRHLLDAPELPLQRMFYPFGFPAELRTNSAEILSISEEVWGVYEPRFDTKPILVDVHVLECDSIECPPAPEYRIMQPLLVSVADSNNYCICDLSQHRTQMVISTAALRHKSYLRYFFLESTAGCHIANQHTTPIHAGCVALEGSGVLLCGDSGAGKSTLSYACARSGWTYITDDCSYLLNSGKERIVMGNSHQVRFRPSAGELFPEVSSLEITPRAAGKPSIEMPTRLMHRIVRAETAEIDFIVFLNRRTGGVPQLTRYRTDVARQFMRQVLFGSAESLAVHYEAIERLLTAEVFELRYNDLDWAVERLRALVSEGR</sequence>
<dbReference type="Gene3D" id="3.40.50.300">
    <property type="entry name" value="P-loop containing nucleotide triphosphate hydrolases"/>
    <property type="match status" value="1"/>
</dbReference>
<accession>A0A2Z5FXM2</accession>
<proteinExistence type="predicted"/>
<dbReference type="PROSITE" id="PS00675">
    <property type="entry name" value="SIGMA54_INTERACT_1"/>
    <property type="match status" value="1"/>
</dbReference>
<dbReference type="InterPro" id="IPR027417">
    <property type="entry name" value="P-loop_NTPase"/>
</dbReference>
<organism evidence="1 2">
    <name type="scientific">Acidisarcina polymorpha</name>
    <dbReference type="NCBI Taxonomy" id="2211140"/>
    <lineage>
        <taxon>Bacteria</taxon>
        <taxon>Pseudomonadati</taxon>
        <taxon>Acidobacteriota</taxon>
        <taxon>Terriglobia</taxon>
        <taxon>Terriglobales</taxon>
        <taxon>Acidobacteriaceae</taxon>
        <taxon>Acidisarcina</taxon>
    </lineage>
</organism>
<evidence type="ECO:0000313" key="1">
    <source>
        <dbReference type="EMBL" id="AXC11254.1"/>
    </source>
</evidence>
<keyword evidence="2" id="KW-1185">Reference proteome</keyword>
<dbReference type="OrthoDB" id="113347at2"/>
<dbReference type="KEGG" id="abas:ACPOL_1918"/>
<dbReference type="InterPro" id="IPR025662">
    <property type="entry name" value="Sigma_54_int_dom_ATP-bd_1"/>
</dbReference>
<name>A0A2Z5FXM2_9BACT</name>
<protein>
    <recommendedName>
        <fullName evidence="3">HPr kinase</fullName>
    </recommendedName>
</protein>
<evidence type="ECO:0000313" key="2">
    <source>
        <dbReference type="Proteomes" id="UP000253606"/>
    </source>
</evidence>
<dbReference type="EMBL" id="CP030840">
    <property type="protein sequence ID" value="AXC11254.1"/>
    <property type="molecule type" value="Genomic_DNA"/>
</dbReference>
<reference evidence="1 2" key="1">
    <citation type="journal article" date="2018" name="Front. Microbiol.">
        <title>Hydrolytic Capabilities as a Key to Environmental Success: Chitinolytic and Cellulolytic Acidobacteria From Acidic Sub-arctic Soils and Boreal Peatlands.</title>
        <authorList>
            <person name="Belova S.E."/>
            <person name="Ravin N.V."/>
            <person name="Pankratov T.A."/>
            <person name="Rakitin A.L."/>
            <person name="Ivanova A.A."/>
            <person name="Beletsky A.V."/>
            <person name="Mardanov A.V."/>
            <person name="Sinninghe Damste J.S."/>
            <person name="Dedysh S.N."/>
        </authorList>
    </citation>
    <scope>NUCLEOTIDE SEQUENCE [LARGE SCALE GENOMIC DNA]</scope>
    <source>
        <strain evidence="1 2">SBC82</strain>
    </source>
</reference>
<dbReference type="Proteomes" id="UP000253606">
    <property type="component" value="Chromosome"/>
</dbReference>
<dbReference type="AlphaFoldDB" id="A0A2Z5FXM2"/>
<gene>
    <name evidence="1" type="ORF">ACPOL_1918</name>
</gene>
<dbReference type="SUPFAM" id="SSF53795">
    <property type="entry name" value="PEP carboxykinase-like"/>
    <property type="match status" value="1"/>
</dbReference>
<dbReference type="RefSeq" id="WP_114206721.1">
    <property type="nucleotide sequence ID" value="NZ_CP030840.1"/>
</dbReference>
<evidence type="ECO:0008006" key="3">
    <source>
        <dbReference type="Google" id="ProtNLM"/>
    </source>
</evidence>